<dbReference type="HOGENOM" id="CLU_060566_0_0_1"/>
<dbReference type="PANTHER" id="PTHR43346:SF1">
    <property type="entry name" value="QUERCETIN 2,3-DIOXYGENASE-RELATED"/>
    <property type="match status" value="1"/>
</dbReference>
<evidence type="ECO:0000313" key="3">
    <source>
        <dbReference type="Proteomes" id="UP000039046"/>
    </source>
</evidence>
<dbReference type="AlphaFoldDB" id="A0A0A1SVZ3"/>
<evidence type="ECO:0008006" key="4">
    <source>
        <dbReference type="Google" id="ProtNLM"/>
    </source>
</evidence>
<dbReference type="InterPro" id="IPR052538">
    <property type="entry name" value="Flavonoid_dioxygenase-like"/>
</dbReference>
<dbReference type="PANTHER" id="PTHR43346">
    <property type="entry name" value="LIGAND BINDING DOMAIN PROTEIN, PUTATIVE (AFU_ORTHOLOGUE AFUA_6G14370)-RELATED"/>
    <property type="match status" value="1"/>
</dbReference>
<dbReference type="CDD" id="cd02215">
    <property type="entry name" value="cupin_QDO_N_C"/>
    <property type="match status" value="1"/>
</dbReference>
<proteinExistence type="predicted"/>
<dbReference type="InterPro" id="IPR014710">
    <property type="entry name" value="RmlC-like_jellyroll"/>
</dbReference>
<keyword evidence="3" id="KW-1185">Reference proteome</keyword>
<evidence type="ECO:0000313" key="2">
    <source>
        <dbReference type="EMBL" id="CEJ82451.1"/>
    </source>
</evidence>
<feature type="chain" id="PRO_5001978997" description="Quercetin 2,3-dioxygenase" evidence="1">
    <location>
        <begin position="20"/>
        <end position="384"/>
    </location>
</feature>
<gene>
    <name evidence="2" type="ORF">VHEMI02513</name>
</gene>
<dbReference type="EMBL" id="CDHN01000001">
    <property type="protein sequence ID" value="CEJ82451.1"/>
    <property type="molecule type" value="Genomic_DNA"/>
</dbReference>
<accession>A0A0A1SVZ3</accession>
<dbReference type="Gene3D" id="2.60.120.10">
    <property type="entry name" value="Jelly Rolls"/>
    <property type="match status" value="2"/>
</dbReference>
<protein>
    <recommendedName>
        <fullName evidence="4">Quercetin 2,3-dioxygenase</fullName>
    </recommendedName>
</protein>
<dbReference type="STRING" id="1531966.A0A0A1SVZ3"/>
<dbReference type="SUPFAM" id="SSF51182">
    <property type="entry name" value="RmlC-like cupins"/>
    <property type="match status" value="1"/>
</dbReference>
<organism evidence="2 3">
    <name type="scientific">[Torrubiella] hemipterigena</name>
    <dbReference type="NCBI Taxonomy" id="1531966"/>
    <lineage>
        <taxon>Eukaryota</taxon>
        <taxon>Fungi</taxon>
        <taxon>Dikarya</taxon>
        <taxon>Ascomycota</taxon>
        <taxon>Pezizomycotina</taxon>
        <taxon>Sordariomycetes</taxon>
        <taxon>Hypocreomycetidae</taxon>
        <taxon>Hypocreales</taxon>
        <taxon>Clavicipitaceae</taxon>
        <taxon>Clavicipitaceae incertae sedis</taxon>
        <taxon>'Torrubiella' clade</taxon>
    </lineage>
</organism>
<dbReference type="OrthoDB" id="5370773at2759"/>
<name>A0A0A1SVZ3_9HYPO</name>
<feature type="signal peptide" evidence="1">
    <location>
        <begin position="1"/>
        <end position="19"/>
    </location>
</feature>
<sequence length="384" mass="42638">MRLSLLTTVAAATAASTTTTPSYTDGRNHNKDLTVSEAPDHLRAYVLPKFHGRGIYLSPTQIIRFSITTNSSDGAFSLIQHTGKVSDWLIARPHTHKLVHEHFYSSRGRSELWAQKDQASPQEAKVAWAGDYGNIPEGTIHTFQLIDPDSQLSHIFHPAGFERLFDAYSLGDFHSTVGAPYLPDPADAQPYGPVTPKEYKKLTGLDVWPVEEKDFLPRRDFINGTAGDVTANWHNGTNVLPAAQDQPYFVANNYGPKFLNTESGYKVIQPLATPEQGNFTVGTVIMSPRLHNETAACATLPHHFALQMDEGHLVLRVDGYKETSLLQGDVAFIPANTGFSYYAKVPFTRFMYMNNGVKGLDYELLKTAKPWGFPSYPIYAGYKP</sequence>
<evidence type="ECO:0000256" key="1">
    <source>
        <dbReference type="SAM" id="SignalP"/>
    </source>
</evidence>
<keyword evidence="1" id="KW-0732">Signal</keyword>
<dbReference type="InterPro" id="IPR011051">
    <property type="entry name" value="RmlC_Cupin_sf"/>
</dbReference>
<dbReference type="Proteomes" id="UP000039046">
    <property type="component" value="Unassembled WGS sequence"/>
</dbReference>
<dbReference type="CDD" id="cd20281">
    <property type="entry name" value="cupin_QDO_C"/>
    <property type="match status" value="1"/>
</dbReference>
<reference evidence="2 3" key="1">
    <citation type="journal article" date="2015" name="Genome Announc.">
        <title>Draft Genome Sequence and Gene Annotation of the Entomopathogenic Fungus Verticillium hemipterigenum.</title>
        <authorList>
            <person name="Horn F."/>
            <person name="Habel A."/>
            <person name="Scharf D.H."/>
            <person name="Dworschak J."/>
            <person name="Brakhage A.A."/>
            <person name="Guthke R."/>
            <person name="Hertweck C."/>
            <person name="Linde J."/>
        </authorList>
    </citation>
    <scope>NUCLEOTIDE SEQUENCE [LARGE SCALE GENOMIC DNA]</scope>
</reference>